<keyword evidence="1" id="KW-1185">Reference proteome</keyword>
<dbReference type="AlphaFoldDB" id="A0A1I8FPC3"/>
<accession>A0A1I8FPC3</accession>
<protein>
    <submittedName>
        <fullName evidence="2">Reelin domain-containing protein</fullName>
    </submittedName>
</protein>
<name>A0A1I8FPC3_9PLAT</name>
<dbReference type="Proteomes" id="UP000095280">
    <property type="component" value="Unplaced"/>
</dbReference>
<dbReference type="WBParaSite" id="maker-unitig_42373-snap-gene-0.3-mRNA-1">
    <property type="protein sequence ID" value="maker-unitig_42373-snap-gene-0.3-mRNA-1"/>
    <property type="gene ID" value="maker-unitig_42373-snap-gene-0.3"/>
</dbReference>
<reference evidence="2" key="1">
    <citation type="submission" date="2016-11" db="UniProtKB">
        <authorList>
            <consortium name="WormBaseParasite"/>
        </authorList>
    </citation>
    <scope>IDENTIFICATION</scope>
</reference>
<organism evidence="1 2">
    <name type="scientific">Macrostomum lignano</name>
    <dbReference type="NCBI Taxonomy" id="282301"/>
    <lineage>
        <taxon>Eukaryota</taxon>
        <taxon>Metazoa</taxon>
        <taxon>Spiralia</taxon>
        <taxon>Lophotrochozoa</taxon>
        <taxon>Platyhelminthes</taxon>
        <taxon>Rhabditophora</taxon>
        <taxon>Macrostomorpha</taxon>
        <taxon>Macrostomida</taxon>
        <taxon>Macrostomidae</taxon>
        <taxon>Macrostomum</taxon>
    </lineage>
</organism>
<evidence type="ECO:0000313" key="1">
    <source>
        <dbReference type="Proteomes" id="UP000095280"/>
    </source>
</evidence>
<evidence type="ECO:0000313" key="2">
    <source>
        <dbReference type="WBParaSite" id="maker-unitig_42373-snap-gene-0.3-mRNA-1"/>
    </source>
</evidence>
<sequence>YRFGAAKSSRAWTSLRAAAWRQGGYGFYGDSCRLPGLPSPGGHPLSEPHRRSAPPCSITSSMNVRQHNLQEATWCWYLTPPHLEFSSFQLIYEVASAYLKPSGRRTARLRPPGSPSCCQMPATAQRPPRLISFRRSSQHPPVLGTRASGKAFVEDSAIAGQTYKIGGEMELEPETSAPLFQLRSGDCPGLLADDLRPGVSSVVEPISYGRDAAAQLQCCSTAGILF</sequence>
<proteinExistence type="predicted"/>